<dbReference type="GO" id="GO:0030145">
    <property type="term" value="F:manganese ion binding"/>
    <property type="evidence" value="ECO:0007669"/>
    <property type="project" value="InterPro"/>
</dbReference>
<dbReference type="PROSITE" id="PS00631">
    <property type="entry name" value="CYTOSOL_AP"/>
    <property type="match status" value="1"/>
</dbReference>
<dbReference type="InterPro" id="IPR047620">
    <property type="entry name" value="M17_PepB-like_N"/>
</dbReference>
<evidence type="ECO:0000256" key="2">
    <source>
        <dbReference type="ARBA" id="ARBA00022438"/>
    </source>
</evidence>
<dbReference type="Pfam" id="PF12404">
    <property type="entry name" value="DUF3663"/>
    <property type="match status" value="1"/>
</dbReference>
<gene>
    <name evidence="7" type="ORF">C8D97_105179</name>
</gene>
<dbReference type="OrthoDB" id="9809354at2"/>
<evidence type="ECO:0000256" key="1">
    <source>
        <dbReference type="ARBA" id="ARBA00009528"/>
    </source>
</evidence>
<dbReference type="GO" id="GO:0005737">
    <property type="term" value="C:cytoplasm"/>
    <property type="evidence" value="ECO:0007669"/>
    <property type="project" value="InterPro"/>
</dbReference>
<dbReference type="NCBIfam" id="NF003450">
    <property type="entry name" value="PRK05015.1"/>
    <property type="match status" value="1"/>
</dbReference>
<comment type="similarity">
    <text evidence="1">Belongs to the peptidase M17 family.</text>
</comment>
<dbReference type="PANTHER" id="PTHR11963:SF20">
    <property type="entry name" value="PEPTIDASE B"/>
    <property type="match status" value="1"/>
</dbReference>
<feature type="domain" description="Cytosol aminopeptidase" evidence="6">
    <location>
        <begin position="275"/>
        <end position="282"/>
    </location>
</feature>
<evidence type="ECO:0000256" key="4">
    <source>
        <dbReference type="ARBA" id="ARBA00022801"/>
    </source>
</evidence>
<keyword evidence="2 7" id="KW-0031">Aminopeptidase</keyword>
<dbReference type="RefSeq" id="WP_109763249.1">
    <property type="nucleotide sequence ID" value="NZ_QGGU01000005.1"/>
</dbReference>
<evidence type="ECO:0000256" key="3">
    <source>
        <dbReference type="ARBA" id="ARBA00022670"/>
    </source>
</evidence>
<dbReference type="GO" id="GO:0070006">
    <property type="term" value="F:metalloaminopeptidase activity"/>
    <property type="evidence" value="ECO:0007669"/>
    <property type="project" value="InterPro"/>
</dbReference>
<dbReference type="AlphaFoldDB" id="A0A316FU19"/>
<evidence type="ECO:0000259" key="6">
    <source>
        <dbReference type="PROSITE" id="PS00631"/>
    </source>
</evidence>
<dbReference type="EMBL" id="QGGU01000005">
    <property type="protein sequence ID" value="PWK51863.1"/>
    <property type="molecule type" value="Genomic_DNA"/>
</dbReference>
<dbReference type="SUPFAM" id="SSF53187">
    <property type="entry name" value="Zn-dependent exopeptidases"/>
    <property type="match status" value="1"/>
</dbReference>
<reference evidence="7 8" key="1">
    <citation type="submission" date="2018-05" db="EMBL/GenBank/DDBJ databases">
        <title>Genomic Encyclopedia of Type Strains, Phase IV (KMG-IV): sequencing the most valuable type-strain genomes for metagenomic binning, comparative biology and taxonomic classification.</title>
        <authorList>
            <person name="Goeker M."/>
        </authorList>
    </citation>
    <scope>NUCLEOTIDE SEQUENCE [LARGE SCALE GENOMIC DNA]</scope>
    <source>
        <strain evidence="7 8">DSM 25350</strain>
    </source>
</reference>
<dbReference type="InterPro" id="IPR011356">
    <property type="entry name" value="Leucine_aapep/pepB"/>
</dbReference>
<sequence>MAEALIVKLADQPASGVWNEKSNLSFDGNTATIHLAKFLNTEQIQSASRQLLSLGFQAFELEGDTWDLENQFAFAQGVFSPKFVPEVKYRAMSDEDDKELKALIKTSYWTRTQVNRTPEDMSPQVLAQDAADFVASFAPDNVSFRMVTGEELEQEGLVGIHGVGRGSVRPPVLLELDFQPDGWGDAAPFAALVGKGITFDSGGYSLKASESMLHMKADMGGAATVAGALALAISRGLNKRVKLYLCCAENLVSGHAYKLGDILTYKNGVSVEILNTDAEGRLVLADGLILASETGAELIIDAATLTGAAVTALGDHYNAVFSFDKQLTQDILTHSEQESEHHWPLPLEPFHATSTPSHYADTANSRPVKGGGPAGASNAAGFLSRFVSKGRHWAHLDLAACSNGSETGYLSAGGTGKGIRTIARTLLERS</sequence>
<dbReference type="Gene3D" id="3.40.630.10">
    <property type="entry name" value="Zn peptidases"/>
    <property type="match status" value="1"/>
</dbReference>
<dbReference type="CDD" id="cd00433">
    <property type="entry name" value="Peptidase_M17"/>
    <property type="match status" value="1"/>
</dbReference>
<keyword evidence="3" id="KW-0645">Protease</keyword>
<proteinExistence type="inferred from homology"/>
<accession>A0A316FU19</accession>
<dbReference type="Pfam" id="PF00883">
    <property type="entry name" value="Peptidase_M17"/>
    <property type="match status" value="1"/>
</dbReference>
<dbReference type="Proteomes" id="UP000245790">
    <property type="component" value="Unassembled WGS sequence"/>
</dbReference>
<keyword evidence="5" id="KW-0464">Manganese</keyword>
<dbReference type="PANTHER" id="PTHR11963">
    <property type="entry name" value="LEUCINE AMINOPEPTIDASE-RELATED"/>
    <property type="match status" value="1"/>
</dbReference>
<keyword evidence="8" id="KW-1185">Reference proteome</keyword>
<dbReference type="PRINTS" id="PR00481">
    <property type="entry name" value="LAMNOPPTDASE"/>
</dbReference>
<organism evidence="7 8">
    <name type="scientific">Pleionea mediterranea</name>
    <dbReference type="NCBI Taxonomy" id="523701"/>
    <lineage>
        <taxon>Bacteria</taxon>
        <taxon>Pseudomonadati</taxon>
        <taxon>Pseudomonadota</taxon>
        <taxon>Gammaproteobacteria</taxon>
        <taxon>Oceanospirillales</taxon>
        <taxon>Pleioneaceae</taxon>
        <taxon>Pleionea</taxon>
    </lineage>
</organism>
<keyword evidence="4" id="KW-0378">Hydrolase</keyword>
<dbReference type="InterPro" id="IPR000819">
    <property type="entry name" value="Peptidase_M17_C"/>
</dbReference>
<name>A0A316FU19_9GAMM</name>
<evidence type="ECO:0000256" key="5">
    <source>
        <dbReference type="ARBA" id="ARBA00023211"/>
    </source>
</evidence>
<protein>
    <submittedName>
        <fullName evidence="7">Aminopeptidase B</fullName>
    </submittedName>
</protein>
<comment type="caution">
    <text evidence="7">The sequence shown here is derived from an EMBL/GenBank/DDBJ whole genome shotgun (WGS) entry which is preliminary data.</text>
</comment>
<evidence type="ECO:0000313" key="8">
    <source>
        <dbReference type="Proteomes" id="UP000245790"/>
    </source>
</evidence>
<dbReference type="GO" id="GO:0006508">
    <property type="term" value="P:proteolysis"/>
    <property type="evidence" value="ECO:0007669"/>
    <property type="project" value="UniProtKB-KW"/>
</dbReference>
<evidence type="ECO:0000313" key="7">
    <source>
        <dbReference type="EMBL" id="PWK51863.1"/>
    </source>
</evidence>